<evidence type="ECO:0000313" key="2">
    <source>
        <dbReference type="EMBL" id="MED6203232.1"/>
    </source>
</evidence>
<dbReference type="Proteomes" id="UP001341840">
    <property type="component" value="Unassembled WGS sequence"/>
</dbReference>
<organism evidence="2 3">
    <name type="scientific">Stylosanthes scabra</name>
    <dbReference type="NCBI Taxonomy" id="79078"/>
    <lineage>
        <taxon>Eukaryota</taxon>
        <taxon>Viridiplantae</taxon>
        <taxon>Streptophyta</taxon>
        <taxon>Embryophyta</taxon>
        <taxon>Tracheophyta</taxon>
        <taxon>Spermatophyta</taxon>
        <taxon>Magnoliopsida</taxon>
        <taxon>eudicotyledons</taxon>
        <taxon>Gunneridae</taxon>
        <taxon>Pentapetalae</taxon>
        <taxon>rosids</taxon>
        <taxon>fabids</taxon>
        <taxon>Fabales</taxon>
        <taxon>Fabaceae</taxon>
        <taxon>Papilionoideae</taxon>
        <taxon>50 kb inversion clade</taxon>
        <taxon>dalbergioids sensu lato</taxon>
        <taxon>Dalbergieae</taxon>
        <taxon>Pterocarpus clade</taxon>
        <taxon>Stylosanthes</taxon>
    </lineage>
</organism>
<evidence type="ECO:0000313" key="3">
    <source>
        <dbReference type="Proteomes" id="UP001341840"/>
    </source>
</evidence>
<feature type="compositionally biased region" description="Acidic residues" evidence="1">
    <location>
        <begin position="78"/>
        <end position="91"/>
    </location>
</feature>
<gene>
    <name evidence="2" type="ORF">PIB30_113544</name>
</gene>
<feature type="region of interest" description="Disordered" evidence="1">
    <location>
        <begin position="63"/>
        <end position="115"/>
    </location>
</feature>
<comment type="caution">
    <text evidence="2">The sequence shown here is derived from an EMBL/GenBank/DDBJ whole genome shotgun (WGS) entry which is preliminary data.</text>
</comment>
<keyword evidence="3" id="KW-1185">Reference proteome</keyword>
<protein>
    <submittedName>
        <fullName evidence="2">Uncharacterized protein</fullName>
    </submittedName>
</protein>
<accession>A0ABU6XYA3</accession>
<evidence type="ECO:0000256" key="1">
    <source>
        <dbReference type="SAM" id="MobiDB-lite"/>
    </source>
</evidence>
<proteinExistence type="predicted"/>
<reference evidence="2 3" key="1">
    <citation type="journal article" date="2023" name="Plants (Basel)">
        <title>Bridging the Gap: Combining Genomics and Transcriptomics Approaches to Understand Stylosanthes scabra, an Orphan Legume from the Brazilian Caatinga.</title>
        <authorList>
            <person name="Ferreira-Neto J.R.C."/>
            <person name="da Silva M.D."/>
            <person name="Binneck E."/>
            <person name="de Melo N.F."/>
            <person name="da Silva R.H."/>
            <person name="de Melo A.L.T.M."/>
            <person name="Pandolfi V."/>
            <person name="Bustamante F.O."/>
            <person name="Brasileiro-Vidal A.C."/>
            <person name="Benko-Iseppon A.M."/>
        </authorList>
    </citation>
    <scope>NUCLEOTIDE SEQUENCE [LARGE SCALE GENOMIC DNA]</scope>
    <source>
        <tissue evidence="2">Leaves</tissue>
    </source>
</reference>
<dbReference type="EMBL" id="JASCZI010220766">
    <property type="protein sequence ID" value="MED6203232.1"/>
    <property type="molecule type" value="Genomic_DNA"/>
</dbReference>
<name>A0ABU6XYA3_9FABA</name>
<sequence length="177" mass="20707">MKGYKICWPFFMIQHMLKLQGRTLKPFGYGPLWSKVYEHLGVNVEGARKVVITSRSCINDTTLKQMRRQQEQQPLGADEVDEEENRIEEEERLGHMGEEEGQMGTSSPHHQPHQAQPTMFDLVQEMRSMNENLQAFQMETRGQYQSMNTRIGRVERSVQAIHNHLGINYEDQDEEED</sequence>
<feature type="compositionally biased region" description="Polar residues" evidence="1">
    <location>
        <begin position="103"/>
        <end position="115"/>
    </location>
</feature>